<dbReference type="GO" id="GO:0004360">
    <property type="term" value="F:glutamine-fructose-6-phosphate transaminase (isomerizing) activity"/>
    <property type="evidence" value="ECO:0007669"/>
    <property type="project" value="UniProtKB-EC"/>
</dbReference>
<keyword evidence="5 10" id="KW-0808">Transferase</keyword>
<feature type="domain" description="SIS" evidence="9">
    <location>
        <begin position="442"/>
        <end position="578"/>
    </location>
</feature>
<feature type="domain" description="Glutamine amidotransferase type-2" evidence="8">
    <location>
        <begin position="2"/>
        <end position="216"/>
    </location>
</feature>
<dbReference type="PATRIC" id="fig|1618331.3.peg.72"/>
<dbReference type="FunFam" id="3.60.20.10:FF:000006">
    <property type="entry name" value="Glutamine--fructose-6-phosphate aminotransferase [isomerizing]"/>
    <property type="match status" value="1"/>
</dbReference>
<dbReference type="PANTHER" id="PTHR10937:SF0">
    <property type="entry name" value="GLUTAMINE--FRUCTOSE-6-PHOSPHATE TRANSAMINASE (ISOMERIZING)"/>
    <property type="match status" value="1"/>
</dbReference>
<evidence type="ECO:0000256" key="2">
    <source>
        <dbReference type="ARBA" id="ARBA00012916"/>
    </source>
</evidence>
<dbReference type="InterPro" id="IPR035466">
    <property type="entry name" value="GlmS/AgaS_SIS"/>
</dbReference>
<dbReference type="Gene3D" id="3.60.20.10">
    <property type="entry name" value="Glutamine Phosphoribosylpyrophosphate, subunit 1, domain 1"/>
    <property type="match status" value="1"/>
</dbReference>
<dbReference type="CDD" id="cd00714">
    <property type="entry name" value="GFAT"/>
    <property type="match status" value="1"/>
</dbReference>
<sequence length="588" mass="64410">MCGIVGYIGKGNAKDFVVGALKKLEYRGYDSWGISLIENNNLKVIKETGKISKVVSKNITSNSHLAIGHTRWATHGGVTKENAHPHTDCAQNLAVVHNGIINNFEILKNNLIKKGHKFTSETDTEVIPHLVEENLKKNQSIVEAFRISLNALQGDYAICLISQNENKIYIAVNGCPLAIGIGKDVKYISSDLLAFADFTSDVILMRDGTLAEVGTEIKIYDIKTGTLKKVNSQKISTEFFQAKLGTFKHFLFKEINEQPKILEKIVAMDKKEIETNAALIRNSFGTFFVACGTAYHAALSAEYFFARFAKIHVNTAIASEFPAFGNFITDKTLLFAISQSGETADVIDAVKTARAKKAKIFSLLNNPNSTLGRLSDVVMLTPAGKEIAVLSTKAFTSQLAILYLLSCATASDLVKAERNLKITAYEVLEILKNSNIDHIKKLAKILKNSKNIFTIGRGLNFPTALEAALKIKEVSYIHAEGFAGGELKHGTIALIEKDVPCIVFVSNDETKDVILSNAQEIKARGGYIIGVAPEANKVFDYFLKVADLPDLSPILNIVPIQVLAYFLALEKGLDPDKPRNLAKSVTVK</sequence>
<dbReference type="PANTHER" id="PTHR10937">
    <property type="entry name" value="GLUCOSAMINE--FRUCTOSE-6-PHOSPHATE AMINOTRANSFERASE, ISOMERIZING"/>
    <property type="match status" value="1"/>
</dbReference>
<comment type="catalytic activity">
    <reaction evidence="1">
        <text>D-fructose 6-phosphate + L-glutamine = D-glucosamine 6-phosphate + L-glutamate</text>
        <dbReference type="Rhea" id="RHEA:13237"/>
        <dbReference type="ChEBI" id="CHEBI:29985"/>
        <dbReference type="ChEBI" id="CHEBI:58359"/>
        <dbReference type="ChEBI" id="CHEBI:58725"/>
        <dbReference type="ChEBI" id="CHEBI:61527"/>
        <dbReference type="EC" id="2.6.1.16"/>
    </reaction>
</comment>
<evidence type="ECO:0000256" key="5">
    <source>
        <dbReference type="ARBA" id="ARBA00022679"/>
    </source>
</evidence>
<dbReference type="GO" id="GO:0006002">
    <property type="term" value="P:fructose 6-phosphate metabolic process"/>
    <property type="evidence" value="ECO:0007669"/>
    <property type="project" value="TreeGrafter"/>
</dbReference>
<gene>
    <name evidence="10" type="ORF">US31_C0001G0069</name>
</gene>
<evidence type="ECO:0000256" key="7">
    <source>
        <dbReference type="ARBA" id="ARBA00022962"/>
    </source>
</evidence>
<dbReference type="EMBL" id="LBSM01000001">
    <property type="protein sequence ID" value="KKQ18882.1"/>
    <property type="molecule type" value="Genomic_DNA"/>
</dbReference>
<dbReference type="InterPro" id="IPR005855">
    <property type="entry name" value="GFAT"/>
</dbReference>
<dbReference type="EC" id="2.6.1.16" evidence="2"/>
<evidence type="ECO:0000256" key="1">
    <source>
        <dbReference type="ARBA" id="ARBA00001031"/>
    </source>
</evidence>
<dbReference type="NCBIfam" id="TIGR01135">
    <property type="entry name" value="glmS"/>
    <property type="match status" value="1"/>
</dbReference>
<dbReference type="NCBIfam" id="NF001484">
    <property type="entry name" value="PRK00331.1"/>
    <property type="match status" value="1"/>
</dbReference>
<dbReference type="SUPFAM" id="SSF56235">
    <property type="entry name" value="N-terminal nucleophile aminohydrolases (Ntn hydrolases)"/>
    <property type="match status" value="1"/>
</dbReference>
<dbReference type="GO" id="GO:0006487">
    <property type="term" value="P:protein N-linked glycosylation"/>
    <property type="evidence" value="ECO:0007669"/>
    <property type="project" value="TreeGrafter"/>
</dbReference>
<dbReference type="Pfam" id="PF13522">
    <property type="entry name" value="GATase_6"/>
    <property type="match status" value="1"/>
</dbReference>
<dbReference type="PROSITE" id="PS51464">
    <property type="entry name" value="SIS"/>
    <property type="match status" value="2"/>
</dbReference>
<proteinExistence type="predicted"/>
<evidence type="ECO:0000256" key="3">
    <source>
        <dbReference type="ARBA" id="ARBA00016090"/>
    </source>
</evidence>
<keyword evidence="4 10" id="KW-0032">Aminotransferase</keyword>
<keyword evidence="6" id="KW-0677">Repeat</keyword>
<dbReference type="InterPro" id="IPR017932">
    <property type="entry name" value="GATase_2_dom"/>
</dbReference>
<feature type="domain" description="SIS" evidence="9">
    <location>
        <begin position="276"/>
        <end position="415"/>
    </location>
</feature>
<evidence type="ECO:0000259" key="9">
    <source>
        <dbReference type="PROSITE" id="PS51464"/>
    </source>
</evidence>
<dbReference type="Gene3D" id="3.40.50.10490">
    <property type="entry name" value="Glucose-6-phosphate isomerase like protein, domain 1"/>
    <property type="match status" value="2"/>
</dbReference>
<keyword evidence="7" id="KW-0315">Glutamine amidotransferase</keyword>
<dbReference type="SUPFAM" id="SSF53697">
    <property type="entry name" value="SIS domain"/>
    <property type="match status" value="1"/>
</dbReference>
<dbReference type="PROSITE" id="PS51278">
    <property type="entry name" value="GATASE_TYPE_2"/>
    <property type="match status" value="1"/>
</dbReference>
<dbReference type="InterPro" id="IPR035490">
    <property type="entry name" value="GlmS/FrlB_SIS"/>
</dbReference>
<dbReference type="AlphaFoldDB" id="A0A0G0FM38"/>
<name>A0A0G0FM38_9BACT</name>
<dbReference type="CDD" id="cd05008">
    <property type="entry name" value="SIS_GlmS_GlmD_1"/>
    <property type="match status" value="1"/>
</dbReference>
<protein>
    <recommendedName>
        <fullName evidence="3">Glutamine--fructose-6-phosphate aminotransferase [isomerizing]</fullName>
        <ecNumber evidence="2">2.6.1.16</ecNumber>
    </recommendedName>
</protein>
<dbReference type="CDD" id="cd05009">
    <property type="entry name" value="SIS_GlmS_GlmD_2"/>
    <property type="match status" value="1"/>
</dbReference>
<accession>A0A0G0FM38</accession>
<dbReference type="Proteomes" id="UP000034508">
    <property type="component" value="Unassembled WGS sequence"/>
</dbReference>
<reference evidence="10 11" key="1">
    <citation type="journal article" date="2015" name="Nature">
        <title>rRNA introns, odd ribosomes, and small enigmatic genomes across a large radiation of phyla.</title>
        <authorList>
            <person name="Brown C.T."/>
            <person name="Hug L.A."/>
            <person name="Thomas B.C."/>
            <person name="Sharon I."/>
            <person name="Castelle C.J."/>
            <person name="Singh A."/>
            <person name="Wilkins M.J."/>
            <person name="Williams K.H."/>
            <person name="Banfield J.F."/>
        </authorList>
    </citation>
    <scope>NUCLEOTIDE SEQUENCE [LARGE SCALE GENOMIC DNA]</scope>
</reference>
<evidence type="ECO:0000256" key="4">
    <source>
        <dbReference type="ARBA" id="ARBA00022576"/>
    </source>
</evidence>
<dbReference type="GO" id="GO:0097367">
    <property type="term" value="F:carbohydrate derivative binding"/>
    <property type="evidence" value="ECO:0007669"/>
    <property type="project" value="InterPro"/>
</dbReference>
<dbReference type="Pfam" id="PF01380">
    <property type="entry name" value="SIS"/>
    <property type="match status" value="2"/>
</dbReference>
<evidence type="ECO:0000259" key="8">
    <source>
        <dbReference type="PROSITE" id="PS51278"/>
    </source>
</evidence>
<evidence type="ECO:0000313" key="10">
    <source>
        <dbReference type="EMBL" id="KKQ18882.1"/>
    </source>
</evidence>
<dbReference type="InterPro" id="IPR001347">
    <property type="entry name" value="SIS_dom"/>
</dbReference>
<dbReference type="GO" id="GO:0006047">
    <property type="term" value="P:UDP-N-acetylglucosamine metabolic process"/>
    <property type="evidence" value="ECO:0007669"/>
    <property type="project" value="TreeGrafter"/>
</dbReference>
<organism evidence="10 11">
    <name type="scientific">Berkelbacteria bacterium GW2011_GWA1_36_9</name>
    <dbReference type="NCBI Taxonomy" id="1618331"/>
    <lineage>
        <taxon>Bacteria</taxon>
        <taxon>Candidatus Berkelbacteria</taxon>
    </lineage>
</organism>
<dbReference type="InterPro" id="IPR029055">
    <property type="entry name" value="Ntn_hydrolases_N"/>
</dbReference>
<evidence type="ECO:0000256" key="6">
    <source>
        <dbReference type="ARBA" id="ARBA00022737"/>
    </source>
</evidence>
<dbReference type="InterPro" id="IPR046348">
    <property type="entry name" value="SIS_dom_sf"/>
</dbReference>
<comment type="caution">
    <text evidence="10">The sequence shown here is derived from an EMBL/GenBank/DDBJ whole genome shotgun (WGS) entry which is preliminary data.</text>
</comment>
<evidence type="ECO:0000313" key="11">
    <source>
        <dbReference type="Proteomes" id="UP000034508"/>
    </source>
</evidence>
<dbReference type="InterPro" id="IPR047084">
    <property type="entry name" value="GFAT_N"/>
</dbReference>